<dbReference type="InterPro" id="IPR016024">
    <property type="entry name" value="ARM-type_fold"/>
</dbReference>
<dbReference type="Gene3D" id="2.120.10.30">
    <property type="entry name" value="TolB, C-terminal domain"/>
    <property type="match status" value="1"/>
</dbReference>
<name>A6DJL4_9BACT</name>
<dbReference type="Gene3D" id="2.60.120.260">
    <property type="entry name" value="Galactose-binding domain-like"/>
    <property type="match status" value="1"/>
</dbReference>
<accession>A6DJL4</accession>
<protein>
    <submittedName>
        <fullName evidence="7">Probable secreted glycosyl hydrolase</fullName>
    </submittedName>
</protein>
<keyword evidence="2 4" id="KW-0479">Metal-binding</keyword>
<dbReference type="eggNOG" id="COG3794">
    <property type="taxonomic scope" value="Bacteria"/>
</dbReference>
<keyword evidence="1 4" id="KW-0349">Heme</keyword>
<evidence type="ECO:0000256" key="4">
    <source>
        <dbReference type="PROSITE-ProRule" id="PRU00433"/>
    </source>
</evidence>
<dbReference type="eggNOG" id="COG1413">
    <property type="taxonomic scope" value="Bacteria"/>
</dbReference>
<dbReference type="SUPFAM" id="SSF52317">
    <property type="entry name" value="Class I glutamine amidotransferase-like"/>
    <property type="match status" value="1"/>
</dbReference>
<keyword evidence="8" id="KW-1185">Reference proteome</keyword>
<dbReference type="Pfam" id="PF23500">
    <property type="entry name" value="DUF7133"/>
    <property type="match status" value="1"/>
</dbReference>
<feature type="domain" description="Cytochrome c" evidence="6">
    <location>
        <begin position="1194"/>
        <end position="1281"/>
    </location>
</feature>
<evidence type="ECO:0000256" key="5">
    <source>
        <dbReference type="SAM" id="SignalP"/>
    </source>
</evidence>
<dbReference type="eggNOG" id="COG3828">
    <property type="taxonomic scope" value="Bacteria"/>
</dbReference>
<dbReference type="InterPro" id="IPR055557">
    <property type="entry name" value="DUF7133"/>
</dbReference>
<feature type="chain" id="PRO_5002691178" evidence="5">
    <location>
        <begin position="19"/>
        <end position="1286"/>
    </location>
</feature>
<dbReference type="Proteomes" id="UP000004947">
    <property type="component" value="Unassembled WGS sequence"/>
</dbReference>
<evidence type="ECO:0000259" key="6">
    <source>
        <dbReference type="PROSITE" id="PS51007"/>
    </source>
</evidence>
<dbReference type="InterPro" id="IPR011989">
    <property type="entry name" value="ARM-like"/>
</dbReference>
<dbReference type="Gene3D" id="1.10.760.10">
    <property type="entry name" value="Cytochrome c-like domain"/>
    <property type="match status" value="2"/>
</dbReference>
<keyword evidence="3 4" id="KW-0408">Iron</keyword>
<reference evidence="7 8" key="1">
    <citation type="journal article" date="2010" name="J. Bacteriol.">
        <title>Genome sequence of Lentisphaera araneosa HTCC2155T, the type species of the order Lentisphaerales in the phylum Lentisphaerae.</title>
        <authorList>
            <person name="Thrash J.C."/>
            <person name="Cho J.C."/>
            <person name="Vergin K.L."/>
            <person name="Morris R.M."/>
            <person name="Giovannoni S.J."/>
        </authorList>
    </citation>
    <scope>NUCLEOTIDE SEQUENCE [LARGE SCALE GENOMIC DNA]</scope>
    <source>
        <strain evidence="7 8">HTCC2155</strain>
    </source>
</reference>
<evidence type="ECO:0000313" key="8">
    <source>
        <dbReference type="Proteomes" id="UP000004947"/>
    </source>
</evidence>
<dbReference type="RefSeq" id="WP_007278082.1">
    <property type="nucleotide sequence ID" value="NZ_ABCK01000006.1"/>
</dbReference>
<dbReference type="CDD" id="cd03143">
    <property type="entry name" value="A4_beta-galactosidase_middle_domain"/>
    <property type="match status" value="1"/>
</dbReference>
<dbReference type="Gene3D" id="3.40.50.880">
    <property type="match status" value="1"/>
</dbReference>
<dbReference type="PROSITE" id="PS51007">
    <property type="entry name" value="CYTC"/>
    <property type="match status" value="2"/>
</dbReference>
<dbReference type="InterPro" id="IPR011042">
    <property type="entry name" value="6-blade_b-propeller_TolB-like"/>
</dbReference>
<gene>
    <name evidence="7" type="ORF">LNTAR_12066</name>
</gene>
<dbReference type="InterPro" id="IPR013428">
    <property type="entry name" value="Membrane-bound_put_N"/>
</dbReference>
<dbReference type="OrthoDB" id="9773456at2"/>
<dbReference type="PANTHER" id="PTHR33546">
    <property type="entry name" value="LARGE, MULTIFUNCTIONAL SECRETED PROTEIN-RELATED"/>
    <property type="match status" value="1"/>
</dbReference>
<evidence type="ECO:0000313" key="7">
    <source>
        <dbReference type="EMBL" id="EDM28088.1"/>
    </source>
</evidence>
<dbReference type="Pfam" id="PF00034">
    <property type="entry name" value="Cytochrom_C"/>
    <property type="match status" value="2"/>
</dbReference>
<dbReference type="InterPro" id="IPR011041">
    <property type="entry name" value="Quinoprot_gluc/sorb_DH_b-prop"/>
</dbReference>
<dbReference type="eggNOG" id="COG2863">
    <property type="taxonomic scope" value="Bacteria"/>
</dbReference>
<comment type="caution">
    <text evidence="7">The sequence shown here is derived from an EMBL/GenBank/DDBJ whole genome shotgun (WGS) entry which is preliminary data.</text>
</comment>
<evidence type="ECO:0000256" key="1">
    <source>
        <dbReference type="ARBA" id="ARBA00022617"/>
    </source>
</evidence>
<dbReference type="InterPro" id="IPR009056">
    <property type="entry name" value="Cyt_c-like_dom"/>
</dbReference>
<dbReference type="SUPFAM" id="SSF48371">
    <property type="entry name" value="ARM repeat"/>
    <property type="match status" value="1"/>
</dbReference>
<sequence length="1286" mass="143035">MRFILFISCLLFLQSASAESIKALFISGGGPTTDSGHNGRINHHKLLPHFLRYRVELTYTSDKDALNPETLSKYDVVILYLSAANDKPERIDALIDFVEKGGGFVGVHNTCGAFEGDKRFVSLIGGEFKGHGKGWFAANHVKGQENHPALGGIPEFFTWDETYVHKNLNDDRTDLQTRDDKGRKEPWTWVRNQGKGRVFYTAHGHDGRVWENRHFQKMITAATVWASQKTPLINKDIPLMTYRDDVKKSLHNFEGRQDPQMIQNQISPQESAKCLVLEDGFEAQLIAHEPNIVNPIDITWDDRGRMFVAETVEYPTIPQGKGRDRIKICEDTNGDGILDKFTIFAEGFKLHTGICWVNGGIILAQAPHMYFLKDTTGDDKADVIKQINTGWGLGDLHGGPSNLTYSFDNYIYGCLGGGGHVDENGGNRFSAGIWRMDVDGSNFTPISNLGDNSWGLGFTEDFEIFASTANKGPAKHIHAPYPYFDAVGLKKISSLPIFDHWTYYPLTITRQGDQFGGYTAGSNFDIYTARSFPEKYWNKGAFIGGPTGKLLGQYFLEPDNEGSYRARNGESLVASFDEYTAPIKGITGPDGQLYMLDWHNLIMLHGGQMQNPLRDKSHGRIYRITHKDGKANKVLDLSKANTAKLVDTFNNNNLFWRMMAQQKIVQQKRMDAIPLLIEMAKSKEIVDLDSNPAVIHALWSLHGLGQLDGSNPEALKVAQEALKHRSAAVRKNAVRVLPPTAENTQLLTAMLNERDANTLRHILLSLSIMPSSSETGLILYKTIKAKVNGKQALQPAFNLAFVRHGGSLVDQFITDLPERDRAKEGIVEKQETKIKNLMQNPSFEEMKNGKPVRWILKAHRNKAEVKMSMDSSVVRKGKHSVRVESTNGGGAEVLQVQRLEPGQYLYSMWVKMKDFKSAERGVYLRAAGRDVVEATSEMLQGTKDEWTKIQVNFRVKATSGALLFGLFGGWTEATGTVWYTEPELIQLSSEKIVKKVTAIESLLAAQAFEKSPDELIKLVELINTKNEKRTELFIKGLENVNDMNFSAEQITRLKALADDAAPASKMPLAIFSSNNNIDIGLNELANSLTGFEPVIVEGDAANGKTLAAACIVCHGEDFAGHASERAPGLSQLSDWYLQSQMQKFKQGIRGGDVNDADGYAMKVLMQDFSTQQMADLSAYIRTQTIKQPKPTLAGDPVKGKVLYNNCFACHQPDGSGLKELKVPALTGLPDYYIVKQLHNFKEGIRGNGSGDKTGKMMQASAKLLKDEQAMKDVAAYIQTLKIKEKK</sequence>
<keyword evidence="7" id="KW-0378">Hydrolase</keyword>
<dbReference type="InterPro" id="IPR036909">
    <property type="entry name" value="Cyt_c-like_dom_sf"/>
</dbReference>
<dbReference type="GO" id="GO:0016787">
    <property type="term" value="F:hydrolase activity"/>
    <property type="evidence" value="ECO:0007669"/>
    <property type="project" value="UniProtKB-KW"/>
</dbReference>
<dbReference type="SUPFAM" id="SSF46626">
    <property type="entry name" value="Cytochrome c"/>
    <property type="match status" value="2"/>
</dbReference>
<evidence type="ECO:0000256" key="3">
    <source>
        <dbReference type="ARBA" id="ARBA00023004"/>
    </source>
</evidence>
<dbReference type="SUPFAM" id="SSF50952">
    <property type="entry name" value="Soluble quinoprotein glucose dehydrogenase"/>
    <property type="match status" value="1"/>
</dbReference>
<dbReference type="NCBIfam" id="TIGR02604">
    <property type="entry name" value="Piru_Ver_Nterm"/>
    <property type="match status" value="1"/>
</dbReference>
<feature type="domain" description="Cytochrome c" evidence="6">
    <location>
        <begin position="1098"/>
        <end position="1184"/>
    </location>
</feature>
<evidence type="ECO:0000256" key="2">
    <source>
        <dbReference type="ARBA" id="ARBA00022723"/>
    </source>
</evidence>
<dbReference type="GO" id="GO:0009055">
    <property type="term" value="F:electron transfer activity"/>
    <property type="evidence" value="ECO:0007669"/>
    <property type="project" value="InterPro"/>
</dbReference>
<dbReference type="GO" id="GO:0046872">
    <property type="term" value="F:metal ion binding"/>
    <property type="evidence" value="ECO:0007669"/>
    <property type="project" value="UniProtKB-KW"/>
</dbReference>
<dbReference type="PANTHER" id="PTHR33546:SF1">
    <property type="entry name" value="LARGE, MULTIFUNCTIONAL SECRETED PROTEIN"/>
    <property type="match status" value="1"/>
</dbReference>
<feature type="signal peptide" evidence="5">
    <location>
        <begin position="1"/>
        <end position="18"/>
    </location>
</feature>
<dbReference type="STRING" id="313628.LNTAR_12066"/>
<keyword evidence="5" id="KW-0732">Signal</keyword>
<dbReference type="EMBL" id="ABCK01000006">
    <property type="protein sequence ID" value="EDM28088.1"/>
    <property type="molecule type" value="Genomic_DNA"/>
</dbReference>
<dbReference type="eggNOG" id="COG2133">
    <property type="taxonomic scope" value="Bacteria"/>
</dbReference>
<organism evidence="7 8">
    <name type="scientific">Lentisphaera araneosa HTCC2155</name>
    <dbReference type="NCBI Taxonomy" id="313628"/>
    <lineage>
        <taxon>Bacteria</taxon>
        <taxon>Pseudomonadati</taxon>
        <taxon>Lentisphaerota</taxon>
        <taxon>Lentisphaeria</taxon>
        <taxon>Lentisphaerales</taxon>
        <taxon>Lentisphaeraceae</taxon>
        <taxon>Lentisphaera</taxon>
    </lineage>
</organism>
<dbReference type="InterPro" id="IPR029010">
    <property type="entry name" value="ThuA-like"/>
</dbReference>
<dbReference type="Pfam" id="PF06283">
    <property type="entry name" value="ThuA"/>
    <property type="match status" value="1"/>
</dbReference>
<dbReference type="Gene3D" id="1.25.10.10">
    <property type="entry name" value="Leucine-rich Repeat Variant"/>
    <property type="match status" value="1"/>
</dbReference>
<proteinExistence type="predicted"/>
<dbReference type="GO" id="GO:0020037">
    <property type="term" value="F:heme binding"/>
    <property type="evidence" value="ECO:0007669"/>
    <property type="project" value="InterPro"/>
</dbReference>
<dbReference type="InterPro" id="IPR029062">
    <property type="entry name" value="Class_I_gatase-like"/>
</dbReference>